<dbReference type="InterPro" id="IPR023335">
    <property type="entry name" value="ATP12_ortho_dom_sf"/>
</dbReference>
<comment type="similarity">
    <text evidence="1">Belongs to the ATP12 family.</text>
</comment>
<evidence type="ECO:0000256" key="1">
    <source>
        <dbReference type="ARBA" id="ARBA00008231"/>
    </source>
</evidence>
<dbReference type="SUPFAM" id="SSF160909">
    <property type="entry name" value="ATP12-like"/>
    <property type="match status" value="1"/>
</dbReference>
<accession>A0A6I4SMK5</accession>
<dbReference type="Pfam" id="PF07542">
    <property type="entry name" value="ATP12"/>
    <property type="match status" value="1"/>
</dbReference>
<dbReference type="Gene3D" id="1.10.3580.10">
    <property type="entry name" value="ATP12 ATPase"/>
    <property type="match status" value="1"/>
</dbReference>
<gene>
    <name evidence="4" type="ORF">GRI36_05595</name>
</gene>
<dbReference type="GO" id="GO:0043461">
    <property type="term" value="P:proton-transporting ATP synthase complex assembly"/>
    <property type="evidence" value="ECO:0007669"/>
    <property type="project" value="InterPro"/>
</dbReference>
<protein>
    <submittedName>
        <fullName evidence="4">Molecular chaperone</fullName>
    </submittedName>
</protein>
<comment type="caution">
    <text evidence="4">The sequence shown here is derived from an EMBL/GenBank/DDBJ whole genome shotgun (WGS) entry which is preliminary data.</text>
</comment>
<keyword evidence="3" id="KW-0143">Chaperone</keyword>
<name>A0A6I4SMK5_9SPHN</name>
<organism evidence="4 5">
    <name type="scientific">Pontixanthobacter gangjinensis</name>
    <dbReference type="NCBI Taxonomy" id="1028742"/>
    <lineage>
        <taxon>Bacteria</taxon>
        <taxon>Pseudomonadati</taxon>
        <taxon>Pseudomonadota</taxon>
        <taxon>Alphaproteobacteria</taxon>
        <taxon>Sphingomonadales</taxon>
        <taxon>Erythrobacteraceae</taxon>
        <taxon>Pontixanthobacter</taxon>
    </lineage>
</organism>
<dbReference type="InterPro" id="IPR042272">
    <property type="entry name" value="ATP12_ATP_synth-F1-assembly_N"/>
</dbReference>
<evidence type="ECO:0000256" key="2">
    <source>
        <dbReference type="ARBA" id="ARBA00022946"/>
    </source>
</evidence>
<dbReference type="Gene3D" id="3.30.2180.10">
    <property type="entry name" value="ATP12-like"/>
    <property type="match status" value="1"/>
</dbReference>
<evidence type="ECO:0000313" key="4">
    <source>
        <dbReference type="EMBL" id="MXO56350.1"/>
    </source>
</evidence>
<reference evidence="4 5" key="1">
    <citation type="submission" date="2019-12" db="EMBL/GenBank/DDBJ databases">
        <title>Genomic-based taxomic classification of the family Erythrobacteraceae.</title>
        <authorList>
            <person name="Xu L."/>
        </authorList>
    </citation>
    <scope>NUCLEOTIDE SEQUENCE [LARGE SCALE GENOMIC DNA]</scope>
    <source>
        <strain evidence="4 5">JCM 17802</strain>
    </source>
</reference>
<dbReference type="Proteomes" id="UP000468943">
    <property type="component" value="Unassembled WGS sequence"/>
</dbReference>
<dbReference type="PANTHER" id="PTHR21013">
    <property type="entry name" value="ATP SYNTHASE MITOCHONDRIAL F1 COMPLEX ASSEMBLY FACTOR 2/ATP12 PROTEIN, MITOCHONDRIAL PRECURSOR"/>
    <property type="match status" value="1"/>
</dbReference>
<keyword evidence="2" id="KW-0809">Transit peptide</keyword>
<dbReference type="InterPro" id="IPR011419">
    <property type="entry name" value="ATP12_ATP_synth-F1-assembly"/>
</dbReference>
<evidence type="ECO:0000313" key="5">
    <source>
        <dbReference type="Proteomes" id="UP000468943"/>
    </source>
</evidence>
<dbReference type="PANTHER" id="PTHR21013:SF10">
    <property type="entry name" value="ATP SYNTHASE MITOCHONDRIAL F1 COMPLEX ASSEMBLY FACTOR 2"/>
    <property type="match status" value="1"/>
</dbReference>
<proteinExistence type="inferred from homology"/>
<sequence length="230" mass="25786">MKRFYKDTGIAEAEGGFQVQLDGRPVKTALGSAQIAPTRSLAETLAAEWDAQGDKIDPALFRFRDHVDYTIDMVRPDRADPIAKLLKYAETDTLCYRADPGGHFFARQQEVWDPLLNEFEAREGVMMQRVSGIIHRPQSPEIATQLSNRLSALDEFALTSLLTMTSLTASLCIGMSALEAGADAEALWGAANLEEDWQIEQWGADYEAQAVRNRRTADFMTAWEFYTLTR</sequence>
<dbReference type="EMBL" id="WTYS01000001">
    <property type="protein sequence ID" value="MXO56350.1"/>
    <property type="molecule type" value="Genomic_DNA"/>
</dbReference>
<evidence type="ECO:0000256" key="3">
    <source>
        <dbReference type="ARBA" id="ARBA00023186"/>
    </source>
</evidence>
<dbReference type="RefSeq" id="WP_160597559.1">
    <property type="nucleotide sequence ID" value="NZ_WTYS01000001.1"/>
</dbReference>
<keyword evidence="5" id="KW-1185">Reference proteome</keyword>
<dbReference type="OrthoDB" id="9797825at2"/>
<dbReference type="AlphaFoldDB" id="A0A6I4SMK5"/>